<keyword evidence="3 6" id="KW-0812">Transmembrane</keyword>
<dbReference type="InterPro" id="IPR051611">
    <property type="entry name" value="ECF_transporter_component"/>
</dbReference>
<evidence type="ECO:0000313" key="7">
    <source>
        <dbReference type="EMBL" id="PHK50564.1"/>
    </source>
</evidence>
<proteinExistence type="predicted"/>
<feature type="transmembrane region" description="Helical" evidence="6">
    <location>
        <begin position="64"/>
        <end position="83"/>
    </location>
</feature>
<dbReference type="PANTHER" id="PTHR34857">
    <property type="entry name" value="SLL0384 PROTEIN"/>
    <property type="match status" value="1"/>
</dbReference>
<name>A0A2C6WRZ7_9STAP</name>
<dbReference type="AlphaFoldDB" id="A0A2C6WRZ7"/>
<keyword evidence="5 6" id="KW-0472">Membrane</keyword>
<reference evidence="7" key="1">
    <citation type="journal article" date="2017" name="Appl. Environ. Microbiol.">
        <title>Staphylococcus edaphicus sp. nov., isolated in Antarctica, harbours mecC gene and genomic islands with suspected role in adaptation to extreme environment.</title>
        <authorList>
            <person name="Pantucek R."/>
            <person name="Sedlacek I."/>
            <person name="Indrakova A."/>
            <person name="Vrbovska V."/>
            <person name="Maslanova I."/>
            <person name="Kovarovic V."/>
            <person name="Svec P."/>
            <person name="Kralova S."/>
            <person name="Kristofova L."/>
            <person name="Keklakova J."/>
            <person name="Petras P."/>
            <person name="Doskar J."/>
        </authorList>
    </citation>
    <scope>NUCLEOTIDE SEQUENCE</scope>
    <source>
        <strain evidence="7">CCM 8730</strain>
    </source>
</reference>
<evidence type="ECO:0000256" key="3">
    <source>
        <dbReference type="ARBA" id="ARBA00022692"/>
    </source>
</evidence>
<evidence type="ECO:0000256" key="4">
    <source>
        <dbReference type="ARBA" id="ARBA00022989"/>
    </source>
</evidence>
<keyword evidence="4 6" id="KW-1133">Transmembrane helix</keyword>
<protein>
    <submittedName>
        <fullName evidence="7">Cobalt ABC transporter permease</fullName>
    </submittedName>
    <submittedName>
        <fullName evidence="8">Energy-coupling factor transporter transmembrane protein EcfT</fullName>
    </submittedName>
</protein>
<dbReference type="Proteomes" id="UP001056588">
    <property type="component" value="Chromosome"/>
</dbReference>
<evidence type="ECO:0000313" key="10">
    <source>
        <dbReference type="Proteomes" id="UP001056588"/>
    </source>
</evidence>
<dbReference type="CDD" id="cd16914">
    <property type="entry name" value="EcfT"/>
    <property type="match status" value="1"/>
</dbReference>
<comment type="subcellular location">
    <subcellularLocation>
        <location evidence="1">Membrane</location>
        <topology evidence="1">Multi-pass membrane protein</topology>
    </subcellularLocation>
</comment>
<evidence type="ECO:0000313" key="9">
    <source>
        <dbReference type="Proteomes" id="UP000223828"/>
    </source>
</evidence>
<reference evidence="7" key="3">
    <citation type="submission" date="2017-10" db="EMBL/GenBank/DDBJ databases">
        <authorList>
            <person name="Vrbovska V."/>
            <person name="Kovarovic V."/>
            <person name="Indrakova A."/>
        </authorList>
    </citation>
    <scope>NUCLEOTIDE SEQUENCE</scope>
    <source>
        <strain evidence="7">CCM 8730</strain>
    </source>
</reference>
<sequence>MFEKWKKHCSFIDDVNIITKLVIAVILFFFVIFVHQFDYMLYITCLILVLLLIFNGLQFKVTFIFIVFTILFSLVSALFMIFYGDGTHVLFKLGFIQITTESLFRGLHLAMRTTTVSFFGILIAFTSQIVLVFYSLMQHLKVKPKVAYAFMAAIRMVPLMIISFLQLRKSLKIRYQLINAQNYRGIKRLKHLIIPLLSQNIKKAHQLSVAMEKKGFKDGPRTYYYHAPFSYKDFLLIIVVGFILISAYYLALYFPITGIDDVRITSIY</sequence>
<reference evidence="9" key="2">
    <citation type="submission" date="2017-10" db="EMBL/GenBank/DDBJ databases">
        <title>Staphylococcus edaphicus sp. nov., isolated in Antarctica, harbouring mecC gene and genomic islands essential in adaptation to extreme environment.</title>
        <authorList>
            <person name="Pantucek R."/>
            <person name="Sedlacek I."/>
            <person name="Indrakova A."/>
            <person name="Vrbovska V."/>
            <person name="Maslanova I."/>
            <person name="Kovarovic V."/>
            <person name="Svec P."/>
            <person name="Kralova S."/>
            <person name="Kristofova L."/>
            <person name="Keklakova J."/>
            <person name="Petras P."/>
            <person name="Doskar J."/>
        </authorList>
    </citation>
    <scope>NUCLEOTIDE SEQUENCE [LARGE SCALE GENOMIC DNA]</scope>
    <source>
        <strain evidence="9">CCM 5085</strain>
    </source>
</reference>
<dbReference type="EMBL" id="MRZN01000002">
    <property type="protein sequence ID" value="PHK50564.1"/>
    <property type="molecule type" value="Genomic_DNA"/>
</dbReference>
<reference evidence="8" key="4">
    <citation type="submission" date="2022-03" db="EMBL/GenBank/DDBJ databases">
        <title>Complete Genome Sequence of Staphylococcus edaphicus strain CCM 8731.</title>
        <authorList>
            <person name="Rimmer C.O."/>
            <person name="Thomas J.C."/>
        </authorList>
    </citation>
    <scope>NUCLEOTIDE SEQUENCE</scope>
    <source>
        <strain evidence="8">CCM 8731</strain>
    </source>
</reference>
<dbReference type="Proteomes" id="UP000223828">
    <property type="component" value="Unassembled WGS sequence"/>
</dbReference>
<feature type="transmembrane region" description="Helical" evidence="6">
    <location>
        <begin position="146"/>
        <end position="167"/>
    </location>
</feature>
<gene>
    <name evidence="7" type="ORF">BTJ66_01625</name>
    <name evidence="8" type="ORF">MNY58_09210</name>
</gene>
<evidence type="ECO:0000256" key="2">
    <source>
        <dbReference type="ARBA" id="ARBA00022475"/>
    </source>
</evidence>
<feature type="transmembrane region" description="Helical" evidence="6">
    <location>
        <begin position="12"/>
        <end position="33"/>
    </location>
</feature>
<evidence type="ECO:0000256" key="5">
    <source>
        <dbReference type="ARBA" id="ARBA00023136"/>
    </source>
</evidence>
<dbReference type="PANTHER" id="PTHR34857:SF2">
    <property type="entry name" value="SLL0384 PROTEIN"/>
    <property type="match status" value="1"/>
</dbReference>
<evidence type="ECO:0000313" key="8">
    <source>
        <dbReference type="EMBL" id="UQW80762.1"/>
    </source>
</evidence>
<dbReference type="RefSeq" id="WP_099089258.1">
    <property type="nucleotide sequence ID" value="NZ_CP093217.1"/>
</dbReference>
<keyword evidence="10" id="KW-1185">Reference proteome</keyword>
<organism evidence="7 9">
    <name type="scientific">Staphylococcus edaphicus</name>
    <dbReference type="NCBI Taxonomy" id="1955013"/>
    <lineage>
        <taxon>Bacteria</taxon>
        <taxon>Bacillati</taxon>
        <taxon>Bacillota</taxon>
        <taxon>Bacilli</taxon>
        <taxon>Bacillales</taxon>
        <taxon>Staphylococcaceae</taxon>
        <taxon>Staphylococcus</taxon>
    </lineage>
</organism>
<feature type="transmembrane region" description="Helical" evidence="6">
    <location>
        <begin position="234"/>
        <end position="256"/>
    </location>
</feature>
<dbReference type="OrthoDB" id="92887at2"/>
<evidence type="ECO:0000256" key="1">
    <source>
        <dbReference type="ARBA" id="ARBA00004141"/>
    </source>
</evidence>
<dbReference type="GO" id="GO:0005886">
    <property type="term" value="C:plasma membrane"/>
    <property type="evidence" value="ECO:0007669"/>
    <property type="project" value="UniProtKB-ARBA"/>
</dbReference>
<dbReference type="Pfam" id="PF02361">
    <property type="entry name" value="CbiQ"/>
    <property type="match status" value="1"/>
</dbReference>
<dbReference type="InterPro" id="IPR003339">
    <property type="entry name" value="ABC/ECF_trnsptr_transmembrane"/>
</dbReference>
<evidence type="ECO:0000256" key="6">
    <source>
        <dbReference type="SAM" id="Phobius"/>
    </source>
</evidence>
<accession>A0A2C6WRZ7</accession>
<keyword evidence="2" id="KW-1003">Cell membrane</keyword>
<feature type="transmembrane region" description="Helical" evidence="6">
    <location>
        <begin position="114"/>
        <end position="134"/>
    </location>
</feature>
<feature type="transmembrane region" description="Helical" evidence="6">
    <location>
        <begin position="39"/>
        <end position="57"/>
    </location>
</feature>
<dbReference type="EMBL" id="CP093217">
    <property type="protein sequence ID" value="UQW80762.1"/>
    <property type="molecule type" value="Genomic_DNA"/>
</dbReference>